<comment type="caution">
    <text evidence="1">The sequence shown here is derived from an EMBL/GenBank/DDBJ whole genome shotgun (WGS) entry which is preliminary data.</text>
</comment>
<dbReference type="RefSeq" id="WP_005944581.1">
    <property type="nucleotide sequence ID" value="NZ_CP136423.1"/>
</dbReference>
<proteinExistence type="predicted"/>
<dbReference type="Proteomes" id="UP000003100">
    <property type="component" value="Unassembled WGS sequence"/>
</dbReference>
<reference evidence="1 2" key="2">
    <citation type="submission" date="2009-02" db="EMBL/GenBank/DDBJ databases">
        <title>Draft genome sequence of Blautia hydrogenotrophica DSM 10507 (Ruminococcus hydrogenotrophicus DSM 10507).</title>
        <authorList>
            <person name="Sudarsanam P."/>
            <person name="Ley R."/>
            <person name="Guruge J."/>
            <person name="Turnbaugh P.J."/>
            <person name="Mahowald M."/>
            <person name="Liep D."/>
            <person name="Gordon J."/>
        </authorList>
    </citation>
    <scope>NUCLEOTIDE SEQUENCE [LARGE SCALE GENOMIC DNA]</scope>
    <source>
        <strain evidence="2">DSM 10507 / JCM 14656 / S5a33</strain>
    </source>
</reference>
<accession>C0CGQ6</accession>
<name>C0CGQ6_BLAHS</name>
<dbReference type="EMBL" id="ACBZ01000002">
    <property type="protein sequence ID" value="EEG50962.1"/>
    <property type="molecule type" value="Genomic_DNA"/>
</dbReference>
<dbReference type="HOGENOM" id="CLU_144126_0_0_9"/>
<dbReference type="AlphaFoldDB" id="C0CGQ6"/>
<reference evidence="1 2" key="1">
    <citation type="submission" date="2009-01" db="EMBL/GenBank/DDBJ databases">
        <authorList>
            <person name="Fulton L."/>
            <person name="Clifton S."/>
            <person name="Fulton B."/>
            <person name="Xu J."/>
            <person name="Minx P."/>
            <person name="Pepin K.H."/>
            <person name="Johnson M."/>
            <person name="Bhonagiri V."/>
            <person name="Nash W.E."/>
            <person name="Mardis E.R."/>
            <person name="Wilson R.K."/>
        </authorList>
    </citation>
    <scope>NUCLEOTIDE SEQUENCE [LARGE SCALE GENOMIC DNA]</scope>
    <source>
        <strain evidence="2">DSM 10507 / JCM 14656 / S5a33</strain>
    </source>
</reference>
<evidence type="ECO:0000313" key="2">
    <source>
        <dbReference type="Proteomes" id="UP000003100"/>
    </source>
</evidence>
<evidence type="ECO:0000313" key="1">
    <source>
        <dbReference type="EMBL" id="EEG50962.1"/>
    </source>
</evidence>
<gene>
    <name evidence="1" type="ORF">RUMHYD_00019</name>
</gene>
<dbReference type="GeneID" id="86821196"/>
<dbReference type="PATRIC" id="fig|476272.21.peg.3025"/>
<sequence>MKKEVLDFVVAKTQELIDAPTCSSETRASAKEWLSAVGTEKEADETRKYIAELEADIMPIDTLIAFAESEGGAKVFGPDKTKEVAQHAKDIKAAGAVYCDCPACAAVEEILKKKEEMLQ</sequence>
<organism evidence="1 2">
    <name type="scientific">Blautia hydrogenotrophica (strain DSM 10507 / JCM 14656 / S5a33)</name>
    <name type="common">Ruminococcus hydrogenotrophicus</name>
    <dbReference type="NCBI Taxonomy" id="476272"/>
    <lineage>
        <taxon>Bacteria</taxon>
        <taxon>Bacillati</taxon>
        <taxon>Bacillota</taxon>
        <taxon>Clostridia</taxon>
        <taxon>Lachnospirales</taxon>
        <taxon>Lachnospiraceae</taxon>
        <taxon>Blautia</taxon>
    </lineage>
</organism>
<keyword evidence="2" id="KW-1185">Reference proteome</keyword>
<protein>
    <recommendedName>
        <fullName evidence="3">Molecular chaperone Hsp90</fullName>
    </recommendedName>
</protein>
<dbReference type="eggNOG" id="ENOG5031JUT">
    <property type="taxonomic scope" value="Bacteria"/>
</dbReference>
<evidence type="ECO:0008006" key="3">
    <source>
        <dbReference type="Google" id="ProtNLM"/>
    </source>
</evidence>